<name>I5C1X0_9BACT</name>
<sequence length="42" mass="4849">MQLLEDEGMRQSLIAKGKARAATFSWENTAQKMIDIYMKFVP</sequence>
<reference evidence="1 2" key="1">
    <citation type="submission" date="2012-05" db="EMBL/GenBank/DDBJ databases">
        <title>Genome sequence of Nitritalea halalkaliphila LW7.</title>
        <authorList>
            <person name="Jangir P.K."/>
            <person name="Singh A."/>
            <person name="Shivaji S."/>
            <person name="Sharma R."/>
        </authorList>
    </citation>
    <scope>NUCLEOTIDE SEQUENCE [LARGE SCALE GENOMIC DNA]</scope>
    <source>
        <strain evidence="1 2">LW7</strain>
    </source>
</reference>
<comment type="caution">
    <text evidence="1">The sequence shown here is derived from an EMBL/GenBank/DDBJ whole genome shotgun (WGS) entry which is preliminary data.</text>
</comment>
<dbReference type="STRING" id="1189621.A3SI_12294"/>
<keyword evidence="2" id="KW-1185">Reference proteome</keyword>
<evidence type="ECO:0000313" key="2">
    <source>
        <dbReference type="Proteomes" id="UP000005551"/>
    </source>
</evidence>
<evidence type="ECO:0000313" key="1">
    <source>
        <dbReference type="EMBL" id="EIM75822.1"/>
    </source>
</evidence>
<evidence type="ECO:0008006" key="3">
    <source>
        <dbReference type="Google" id="ProtNLM"/>
    </source>
</evidence>
<dbReference type="SUPFAM" id="SSF53756">
    <property type="entry name" value="UDP-Glycosyltransferase/glycogen phosphorylase"/>
    <property type="match status" value="1"/>
</dbReference>
<accession>I5C1X0</accession>
<organism evidence="1 2">
    <name type="scientific">Nitritalea halalkaliphila LW7</name>
    <dbReference type="NCBI Taxonomy" id="1189621"/>
    <lineage>
        <taxon>Bacteria</taxon>
        <taxon>Pseudomonadati</taxon>
        <taxon>Bacteroidota</taxon>
        <taxon>Cytophagia</taxon>
        <taxon>Cytophagales</taxon>
        <taxon>Cyclobacteriaceae</taxon>
        <taxon>Nitritalea</taxon>
    </lineage>
</organism>
<dbReference type="Proteomes" id="UP000005551">
    <property type="component" value="Unassembled WGS sequence"/>
</dbReference>
<dbReference type="EMBL" id="AJYA01000026">
    <property type="protein sequence ID" value="EIM75822.1"/>
    <property type="molecule type" value="Genomic_DNA"/>
</dbReference>
<dbReference type="Gene3D" id="3.40.50.2000">
    <property type="entry name" value="Glycogen Phosphorylase B"/>
    <property type="match status" value="1"/>
</dbReference>
<dbReference type="RefSeq" id="WP_009055561.1">
    <property type="nucleotide sequence ID" value="NZ_AJYA01000026.1"/>
</dbReference>
<gene>
    <name evidence="1" type="ORF">A3SI_12294</name>
</gene>
<dbReference type="AlphaFoldDB" id="I5C1X0"/>
<protein>
    <recommendedName>
        <fullName evidence="3">Group 1 glycosyl transferase</fullName>
    </recommendedName>
</protein>
<proteinExistence type="predicted"/>